<dbReference type="GO" id="GO:0051539">
    <property type="term" value="F:4 iron, 4 sulfur cluster binding"/>
    <property type="evidence" value="ECO:0007669"/>
    <property type="project" value="UniProtKB-KW"/>
</dbReference>
<dbReference type="AlphaFoldDB" id="A0AAD3CNT6"/>
<comment type="caution">
    <text evidence="11">The sequence shown here is derived from an EMBL/GenBank/DDBJ whole genome shotgun (WGS) entry which is preliminary data.</text>
</comment>
<dbReference type="GO" id="GO:0016226">
    <property type="term" value="P:iron-sulfur cluster assembly"/>
    <property type="evidence" value="ECO:0007669"/>
    <property type="project" value="UniProtKB-UniRule"/>
</dbReference>
<evidence type="ECO:0000259" key="10">
    <source>
        <dbReference type="Pfam" id="PF05093"/>
    </source>
</evidence>
<dbReference type="GO" id="GO:0005758">
    <property type="term" value="C:mitochondrial intermembrane space"/>
    <property type="evidence" value="ECO:0007669"/>
    <property type="project" value="UniProtKB-SubCell"/>
</dbReference>
<comment type="caution">
    <text evidence="9">Lacks conserved residue(s) required for the propagation of feature annotation.</text>
</comment>
<evidence type="ECO:0000256" key="5">
    <source>
        <dbReference type="ARBA" id="ARBA00022723"/>
    </source>
</evidence>
<dbReference type="Proteomes" id="UP001054902">
    <property type="component" value="Unassembled WGS sequence"/>
</dbReference>
<organism evidence="11 12">
    <name type="scientific">Chaetoceros tenuissimus</name>
    <dbReference type="NCBI Taxonomy" id="426638"/>
    <lineage>
        <taxon>Eukaryota</taxon>
        <taxon>Sar</taxon>
        <taxon>Stramenopiles</taxon>
        <taxon>Ochrophyta</taxon>
        <taxon>Bacillariophyta</taxon>
        <taxon>Coscinodiscophyceae</taxon>
        <taxon>Chaetocerotophycidae</taxon>
        <taxon>Chaetocerotales</taxon>
        <taxon>Chaetocerotaceae</taxon>
        <taxon>Chaetoceros</taxon>
    </lineage>
</organism>
<keyword evidence="4 9" id="KW-0963">Cytoplasm</keyword>
<comment type="cofactor">
    <cofactor evidence="1 9">
        <name>[4Fe-4S] cluster</name>
        <dbReference type="ChEBI" id="CHEBI:49883"/>
    </cofactor>
</comment>
<evidence type="ECO:0000256" key="2">
    <source>
        <dbReference type="ARBA" id="ARBA00008169"/>
    </source>
</evidence>
<evidence type="ECO:0000256" key="6">
    <source>
        <dbReference type="ARBA" id="ARBA00023004"/>
    </source>
</evidence>
<feature type="binding site" evidence="9">
    <location>
        <position position="172"/>
    </location>
    <ligand>
        <name>[2Fe-2S] cluster</name>
        <dbReference type="ChEBI" id="CHEBI:190135"/>
    </ligand>
</feature>
<feature type="binding site" evidence="9">
    <location>
        <position position="212"/>
    </location>
    <ligand>
        <name>[4Fe-4S] cluster</name>
        <dbReference type="ChEBI" id="CHEBI:49883"/>
    </ligand>
</feature>
<dbReference type="EMBL" id="BLLK01000038">
    <property type="protein sequence ID" value="GFH49297.1"/>
    <property type="molecule type" value="Genomic_DNA"/>
</dbReference>
<feature type="binding site" evidence="9">
    <location>
        <position position="226"/>
    </location>
    <ligand>
        <name>[4Fe-4S] cluster</name>
        <dbReference type="ChEBI" id="CHEBI:49883"/>
    </ligand>
</feature>
<dbReference type="HAMAP" id="MF_03115">
    <property type="entry name" value="Anamorsin"/>
    <property type="match status" value="1"/>
</dbReference>
<feature type="binding site" evidence="9">
    <location>
        <position position="223"/>
    </location>
    <ligand>
        <name>[4Fe-4S] cluster</name>
        <dbReference type="ChEBI" id="CHEBI:49883"/>
    </ligand>
</feature>
<evidence type="ECO:0000256" key="9">
    <source>
        <dbReference type="HAMAP-Rule" id="MF_03115"/>
    </source>
</evidence>
<dbReference type="GO" id="GO:0046872">
    <property type="term" value="F:metal ion binding"/>
    <property type="evidence" value="ECO:0007669"/>
    <property type="project" value="UniProtKB-KW"/>
</dbReference>
<protein>
    <recommendedName>
        <fullName evidence="9">Anamorsin homolog</fullName>
    </recommendedName>
    <alternativeName>
        <fullName evidence="9">Fe-S cluster assembly protein DRE2 homolog</fullName>
    </alternativeName>
</protein>
<name>A0AAD3CNT6_9STRA</name>
<keyword evidence="6 9" id="KW-0408">Iron</keyword>
<feature type="binding site" evidence="9">
    <location>
        <position position="181"/>
    </location>
    <ligand>
        <name>[2Fe-2S] cluster</name>
        <dbReference type="ChEBI" id="CHEBI:190135"/>
    </ligand>
</feature>
<dbReference type="PANTHER" id="PTHR13273">
    <property type="entry name" value="ANAMORSIN"/>
    <property type="match status" value="1"/>
</dbReference>
<comment type="domain">
    <text evidence="9">The twin Cx2C motifs are involved in the recognition by the mitochondrial MIA40-ERV1 disulfide relay system. The formation of 2 disulfide bonds in the Cx2C motifs through dithiol/disulfide exchange reactions effectively traps the protein in the mitochondrial intermembrane space.</text>
</comment>
<keyword evidence="9" id="KW-0001">2Fe-2S</keyword>
<sequence length="249" mass="27078">MSASIKVTATPSNSNEISNLSPSSLAKLSLAPASYTQLTLTIEDLNTFDTLSLASISSLLRKDVESNVHLRVNPEQNASNLHTAILLAGLTAQSERMDDSTGQKYRIITTSYKPPTMNTAAKINLPKGVNDVVKINIDLDDDMVDEDDLLNDAGGLNAPPEVDMEARAKSDCDGRKPCDDCTCGRREEWEAEQNGEEKQPERKVIKDFKSNCGNCAKGDAFRCAGCPFLGKPAFKEGEEHLVLDLTDDL</sequence>
<accession>A0AAD3CNT6</accession>
<comment type="similarity">
    <text evidence="2 9">Belongs to the anamorsin family.</text>
</comment>
<keyword evidence="12" id="KW-1185">Reference proteome</keyword>
<comment type="subcellular location">
    <subcellularLocation>
        <location evidence="9">Cytoplasm</location>
    </subcellularLocation>
    <subcellularLocation>
        <location evidence="9">Mitochondrion intermembrane space</location>
    </subcellularLocation>
</comment>
<feature type="binding site" evidence="9">
    <location>
        <position position="215"/>
    </location>
    <ligand>
        <name>[4Fe-4S] cluster</name>
        <dbReference type="ChEBI" id="CHEBI:49883"/>
    </ligand>
</feature>
<evidence type="ECO:0000313" key="11">
    <source>
        <dbReference type="EMBL" id="GFH49297.1"/>
    </source>
</evidence>
<evidence type="ECO:0000256" key="3">
    <source>
        <dbReference type="ARBA" id="ARBA00022485"/>
    </source>
</evidence>
<dbReference type="InterPro" id="IPR007785">
    <property type="entry name" value="Anamorsin"/>
</dbReference>
<keyword evidence="8 9" id="KW-0496">Mitochondrion</keyword>
<evidence type="ECO:0000256" key="8">
    <source>
        <dbReference type="ARBA" id="ARBA00023128"/>
    </source>
</evidence>
<dbReference type="PANTHER" id="PTHR13273:SF14">
    <property type="entry name" value="ANAMORSIN"/>
    <property type="match status" value="1"/>
</dbReference>
<dbReference type="Pfam" id="PF05093">
    <property type="entry name" value="CIAPIN1"/>
    <property type="match status" value="1"/>
</dbReference>
<comment type="domain">
    <text evidence="9">The C-terminal domain binds 2 Fe-S clusters but is otherwise mostly in an intrinsically disordered conformation.</text>
</comment>
<keyword evidence="5 9" id="KW-0479">Metal-binding</keyword>
<evidence type="ECO:0000313" key="12">
    <source>
        <dbReference type="Proteomes" id="UP001054902"/>
    </source>
</evidence>
<dbReference type="GO" id="GO:0009055">
    <property type="term" value="F:electron transfer activity"/>
    <property type="evidence" value="ECO:0007669"/>
    <property type="project" value="UniProtKB-UniRule"/>
</dbReference>
<feature type="short sequence motif" description="Cx2C motif 1" evidence="9">
    <location>
        <begin position="212"/>
        <end position="215"/>
    </location>
</feature>
<feature type="region of interest" description="Fe-S binding site B" evidence="9">
    <location>
        <begin position="212"/>
        <end position="226"/>
    </location>
</feature>
<feature type="domain" description="Anamorsin C-terminal" evidence="10">
    <location>
        <begin position="173"/>
        <end position="239"/>
    </location>
</feature>
<feature type="binding site" evidence="9">
    <location>
        <position position="183"/>
    </location>
    <ligand>
        <name>[2Fe-2S] cluster</name>
        <dbReference type="ChEBI" id="CHEBI:190135"/>
    </ligand>
</feature>
<comment type="subunit">
    <text evidence="9">Monomer.</text>
</comment>
<keyword evidence="3 9" id="KW-0004">4Fe-4S</keyword>
<comment type="domain">
    <text evidence="9">The N-terminal domain has structural similarity with S-adenosyl-L-methionine-dependent methyltransferases, but does not bind S-adenosyl-L-methionine. It is required for correct assembly of the 2 Fe-S clusters.</text>
</comment>
<proteinExistence type="inferred from homology"/>
<feature type="short sequence motif" description="Cx2C motif 2" evidence="9">
    <location>
        <begin position="223"/>
        <end position="226"/>
    </location>
</feature>
<evidence type="ECO:0000256" key="7">
    <source>
        <dbReference type="ARBA" id="ARBA00023014"/>
    </source>
</evidence>
<feature type="binding site" evidence="9">
    <location>
        <position position="178"/>
    </location>
    <ligand>
        <name>[2Fe-2S] cluster</name>
        <dbReference type="ChEBI" id="CHEBI:190135"/>
    </ligand>
</feature>
<keyword evidence="7 9" id="KW-0411">Iron-sulfur</keyword>
<evidence type="ECO:0000256" key="1">
    <source>
        <dbReference type="ARBA" id="ARBA00001966"/>
    </source>
</evidence>
<comment type="function">
    <text evidence="9">Component of the cytosolic iron-sulfur (Fe-S) protein assembly (CIA) machinery. Required for the maturation of extramitochondrial Fe-S proteins. Part of an electron transfer chain functioning in an early step of cytosolic Fe-S biogenesis, facilitating the de novo assembly of a [4Fe-4S] cluster on the cytosolic Fe-S scaffold complex. Electrons are transferred from NADPH via a FAD- and FMN-containing diflavin oxidoreductase. Together with the diflavin oxidoreductase, also required for the assembly of the diferric tyrosyl radical cofactor of ribonucleotide reductase (RNR), probably by providing electrons for reduction during radical cofactor maturation in the catalytic small subunit.</text>
</comment>
<comment type="cofactor">
    <cofactor evidence="9">
        <name>[2Fe-2S] cluster</name>
        <dbReference type="ChEBI" id="CHEBI:190135"/>
    </cofactor>
</comment>
<reference evidence="11 12" key="1">
    <citation type="journal article" date="2021" name="Sci. Rep.">
        <title>The genome of the diatom Chaetoceros tenuissimus carries an ancient integrated fragment of an extant virus.</title>
        <authorList>
            <person name="Hongo Y."/>
            <person name="Kimura K."/>
            <person name="Takaki Y."/>
            <person name="Yoshida Y."/>
            <person name="Baba S."/>
            <person name="Kobayashi G."/>
            <person name="Nagasaki K."/>
            <person name="Hano T."/>
            <person name="Tomaru Y."/>
        </authorList>
    </citation>
    <scope>NUCLEOTIDE SEQUENCE [LARGE SCALE GENOMIC DNA]</scope>
    <source>
        <strain evidence="11 12">NIES-3715</strain>
    </source>
</reference>
<evidence type="ECO:0000256" key="4">
    <source>
        <dbReference type="ARBA" id="ARBA00022490"/>
    </source>
</evidence>
<dbReference type="GO" id="GO:0051537">
    <property type="term" value="F:2 iron, 2 sulfur cluster binding"/>
    <property type="evidence" value="ECO:0007669"/>
    <property type="project" value="UniProtKB-UniRule"/>
</dbReference>
<dbReference type="InterPro" id="IPR046408">
    <property type="entry name" value="CIAPIN1"/>
</dbReference>
<gene>
    <name evidence="11" type="ORF">CTEN210_05773</name>
</gene>